<protein>
    <submittedName>
        <fullName evidence="2">Class I SAM-dependent methyltransferase</fullName>
    </submittedName>
</protein>
<dbReference type="Gene3D" id="3.40.50.150">
    <property type="entry name" value="Vaccinia Virus protein VP39"/>
    <property type="match status" value="1"/>
</dbReference>
<dbReference type="GO" id="GO:0032259">
    <property type="term" value="P:methylation"/>
    <property type="evidence" value="ECO:0007669"/>
    <property type="project" value="UniProtKB-KW"/>
</dbReference>
<evidence type="ECO:0000313" key="3">
    <source>
        <dbReference type="Proteomes" id="UP000460558"/>
    </source>
</evidence>
<organism evidence="2 3">
    <name type="scientific">Streptomyces katsurahamanus</name>
    <dbReference type="NCBI Taxonomy" id="2577098"/>
    <lineage>
        <taxon>Bacteria</taxon>
        <taxon>Bacillati</taxon>
        <taxon>Actinomycetota</taxon>
        <taxon>Actinomycetes</taxon>
        <taxon>Kitasatosporales</taxon>
        <taxon>Streptomycetaceae</taxon>
        <taxon>Streptomyces</taxon>
    </lineage>
</organism>
<keyword evidence="3" id="KW-1185">Reference proteome</keyword>
<keyword evidence="2" id="KW-0808">Transferase</keyword>
<dbReference type="EMBL" id="VDEQ01000108">
    <property type="protein sequence ID" value="MQS36136.1"/>
    <property type="molecule type" value="Genomic_DNA"/>
</dbReference>
<sequence length="261" mass="28588">MSSTQRFYDELAVHYDLMYADWNANIADQGAALDGLISKELGADDPAALDVLDCACGIGTQSIGLTARGYRVIGTDLSAIAAARARAEAGSRGLRLATTAADMRALPFPDAAFDVVVCADNALPHLLTESEAVAALREMRRVIRPGGLLLLSTRPYDRLRRERPEATPPQVRVGPEGRVITFQLWHWHPDGERYDFELFHLLPEGDGWTTLRRQATYWALPQESTARFVSTAGFTGPVWHEPERSGFFQPLLTARAPGAAA</sequence>
<dbReference type="PANTHER" id="PTHR42912:SF93">
    <property type="entry name" value="N6-ADENOSINE-METHYLTRANSFERASE TMT1A"/>
    <property type="match status" value="1"/>
</dbReference>
<dbReference type="CDD" id="cd02440">
    <property type="entry name" value="AdoMet_MTases"/>
    <property type="match status" value="1"/>
</dbReference>
<dbReference type="RefSeq" id="WP_153482761.1">
    <property type="nucleotide sequence ID" value="NZ_VDEQ01000108.1"/>
</dbReference>
<dbReference type="InterPro" id="IPR041698">
    <property type="entry name" value="Methyltransf_25"/>
</dbReference>
<reference evidence="2 3" key="1">
    <citation type="submission" date="2019-06" db="EMBL/GenBank/DDBJ databases">
        <title>Comparative genomics and metabolomics analyses of clavulanic acid producing Streptomyces species provides insight into specialized metabolism and evolution of beta-lactam biosynthetic gene clusters.</title>
        <authorList>
            <person name="Moore M.A."/>
            <person name="Cruz-Morales P."/>
            <person name="Barona Gomez F."/>
            <person name="Kapil T."/>
        </authorList>
    </citation>
    <scope>NUCLEOTIDE SEQUENCE [LARGE SCALE GENOMIC DNA]</scope>
    <source>
        <strain evidence="2 3">T-272</strain>
    </source>
</reference>
<keyword evidence="2" id="KW-0489">Methyltransferase</keyword>
<name>A0ABW9NS72_9ACTN</name>
<dbReference type="Pfam" id="PF13649">
    <property type="entry name" value="Methyltransf_25"/>
    <property type="match status" value="1"/>
</dbReference>
<comment type="caution">
    <text evidence="2">The sequence shown here is derived from an EMBL/GenBank/DDBJ whole genome shotgun (WGS) entry which is preliminary data.</text>
</comment>
<accession>A0ABW9NS72</accession>
<dbReference type="InterPro" id="IPR050508">
    <property type="entry name" value="Methyltransf_Superfamily"/>
</dbReference>
<dbReference type="PANTHER" id="PTHR42912">
    <property type="entry name" value="METHYLTRANSFERASE"/>
    <property type="match status" value="1"/>
</dbReference>
<feature type="domain" description="Methyltransferase" evidence="1">
    <location>
        <begin position="51"/>
        <end position="147"/>
    </location>
</feature>
<dbReference type="SUPFAM" id="SSF53335">
    <property type="entry name" value="S-adenosyl-L-methionine-dependent methyltransferases"/>
    <property type="match status" value="1"/>
</dbReference>
<evidence type="ECO:0000259" key="1">
    <source>
        <dbReference type="Pfam" id="PF13649"/>
    </source>
</evidence>
<proteinExistence type="predicted"/>
<dbReference type="GO" id="GO:0008168">
    <property type="term" value="F:methyltransferase activity"/>
    <property type="evidence" value="ECO:0007669"/>
    <property type="project" value="UniProtKB-KW"/>
</dbReference>
<evidence type="ECO:0000313" key="2">
    <source>
        <dbReference type="EMBL" id="MQS36136.1"/>
    </source>
</evidence>
<gene>
    <name evidence="2" type="ORF">FFZ77_11140</name>
</gene>
<dbReference type="Proteomes" id="UP000460558">
    <property type="component" value="Unassembled WGS sequence"/>
</dbReference>
<dbReference type="InterPro" id="IPR029063">
    <property type="entry name" value="SAM-dependent_MTases_sf"/>
</dbReference>